<evidence type="ECO:0000256" key="2">
    <source>
        <dbReference type="SAM" id="SignalP"/>
    </source>
</evidence>
<sequence>MAVLVLLGLLATGPARADPPVPREGAVMLRDAEPTIDAKQLAQVWIDPEGTATVADVSGDGRARFAPPWPTRSTSSARPPRSGCTCASTASARAARTGCSKSRCRWSTWSRSTGAWTATGGPKARATRWP</sequence>
<feature type="compositionally biased region" description="Low complexity" evidence="1">
    <location>
        <begin position="71"/>
        <end position="89"/>
    </location>
</feature>
<feature type="region of interest" description="Disordered" evidence="1">
    <location>
        <begin position="110"/>
        <end position="130"/>
    </location>
</feature>
<feature type="chain" id="PRO_5045068770" evidence="2">
    <location>
        <begin position="18"/>
        <end position="130"/>
    </location>
</feature>
<dbReference type="Proteomes" id="UP000500826">
    <property type="component" value="Chromosome"/>
</dbReference>
<reference evidence="3 4" key="1">
    <citation type="submission" date="2020-05" db="EMBL/GenBank/DDBJ databases">
        <title>Ramlibacter rhizophilus sp. nov., isolated from rhizosphere soil of national flower Mugunghwa from South Korea.</title>
        <authorList>
            <person name="Zheng-Fei Y."/>
            <person name="Huan T."/>
        </authorList>
    </citation>
    <scope>NUCLEOTIDE SEQUENCE [LARGE SCALE GENOMIC DNA]</scope>
    <source>
        <strain evidence="3 4">H242</strain>
    </source>
</reference>
<dbReference type="EMBL" id="CP053418">
    <property type="protein sequence ID" value="QJW83167.1"/>
    <property type="molecule type" value="Genomic_DNA"/>
</dbReference>
<feature type="signal peptide" evidence="2">
    <location>
        <begin position="1"/>
        <end position="17"/>
    </location>
</feature>
<keyword evidence="4" id="KW-1185">Reference proteome</keyword>
<keyword evidence="2" id="KW-0732">Signal</keyword>
<reference evidence="3 4" key="2">
    <citation type="submission" date="2020-05" db="EMBL/GenBank/DDBJ databases">
        <authorList>
            <person name="Khan S.A."/>
            <person name="Jeon C.O."/>
            <person name="Chun B.H."/>
        </authorList>
    </citation>
    <scope>NUCLEOTIDE SEQUENCE [LARGE SCALE GENOMIC DNA]</scope>
    <source>
        <strain evidence="3 4">H242</strain>
    </source>
</reference>
<gene>
    <name evidence="3" type="ORF">HK414_03735</name>
</gene>
<evidence type="ECO:0000256" key="1">
    <source>
        <dbReference type="SAM" id="MobiDB-lite"/>
    </source>
</evidence>
<accession>A0ABX6P0F1</accession>
<proteinExistence type="predicted"/>
<protein>
    <submittedName>
        <fullName evidence="3">Uncharacterized protein</fullName>
    </submittedName>
</protein>
<name>A0ABX6P0F1_9BURK</name>
<evidence type="ECO:0000313" key="3">
    <source>
        <dbReference type="EMBL" id="QJW83167.1"/>
    </source>
</evidence>
<organism evidence="3 4">
    <name type="scientific">Ramlibacter terrae</name>
    <dbReference type="NCBI Taxonomy" id="2732511"/>
    <lineage>
        <taxon>Bacteria</taxon>
        <taxon>Pseudomonadati</taxon>
        <taxon>Pseudomonadota</taxon>
        <taxon>Betaproteobacteria</taxon>
        <taxon>Burkholderiales</taxon>
        <taxon>Comamonadaceae</taxon>
        <taxon>Ramlibacter</taxon>
    </lineage>
</organism>
<feature type="region of interest" description="Disordered" evidence="1">
    <location>
        <begin position="53"/>
        <end position="89"/>
    </location>
</feature>
<evidence type="ECO:0000313" key="4">
    <source>
        <dbReference type="Proteomes" id="UP000500826"/>
    </source>
</evidence>